<dbReference type="Gene3D" id="1.10.10.1320">
    <property type="entry name" value="Anti-sigma factor, zinc-finger domain"/>
    <property type="match status" value="1"/>
</dbReference>
<dbReference type="EMBL" id="JAYJLD010000048">
    <property type="protein sequence ID" value="MEB3103747.1"/>
    <property type="molecule type" value="Genomic_DNA"/>
</dbReference>
<proteinExistence type="inferred from homology"/>
<evidence type="ECO:0000313" key="5">
    <source>
        <dbReference type="EMBL" id="MEB3103747.1"/>
    </source>
</evidence>
<reference evidence="5" key="1">
    <citation type="submission" date="2023-12" db="EMBL/GenBank/DDBJ databases">
        <title>Fervidustalea candida gen. nov., sp. nov., a novel member of the family Paenibacillaceae isolated from a geothermal area.</title>
        <authorList>
            <person name="Li W.-J."/>
            <person name="Jiao J.-Y."/>
            <person name="Chen Y."/>
        </authorList>
    </citation>
    <scope>NUCLEOTIDE SEQUENCE</scope>
    <source>
        <strain evidence="5">SYSU GA230002</strain>
    </source>
</reference>
<evidence type="ECO:0000256" key="2">
    <source>
        <dbReference type="ARBA" id="ARBA00024438"/>
    </source>
</evidence>
<comment type="similarity">
    <text evidence="1">Belongs to the zinc-associated anti-sigma factor (ZAS) superfamily. Anti-sigma-W factor family.</text>
</comment>
<dbReference type="Proteomes" id="UP001310386">
    <property type="component" value="Unassembled WGS sequence"/>
</dbReference>
<evidence type="ECO:0000256" key="3">
    <source>
        <dbReference type="SAM" id="Phobius"/>
    </source>
</evidence>
<keyword evidence="3" id="KW-0812">Transmembrane</keyword>
<keyword evidence="3" id="KW-1133">Transmembrane helix</keyword>
<dbReference type="InterPro" id="IPR041916">
    <property type="entry name" value="Anti_sigma_zinc_sf"/>
</dbReference>
<evidence type="ECO:0000313" key="6">
    <source>
        <dbReference type="Proteomes" id="UP001310386"/>
    </source>
</evidence>
<keyword evidence="3" id="KW-0472">Membrane</keyword>
<dbReference type="RefSeq" id="WP_371755875.1">
    <property type="nucleotide sequence ID" value="NZ_JAYJLD010000048.1"/>
</dbReference>
<name>A0ABU5ZNF7_9BACL</name>
<protein>
    <recommendedName>
        <fullName evidence="2">Anti-sigma-W factor RsiW</fullName>
    </recommendedName>
</protein>
<feature type="transmembrane region" description="Helical" evidence="3">
    <location>
        <begin position="87"/>
        <end position="107"/>
    </location>
</feature>
<sequence length="204" mass="22843">MNCKEARPLIHDYLDGDLQEPTAVRLNDHLQTCSDCRLLMRQLEQADALLRSMPEGRPPAGLRDRVMDAVPPSVPKRSRLQWVKRHPAVSAAALFLLVMLGSYVTLWNQDTEMVVKGKDLQHIIIHGDSVIVPAGYTVKGDLFVENGRVEVDGKVDGNVTVVDGKLSLASTAYISGEVTSINRALDWIWYRMNQLFSDFTRISQ</sequence>
<gene>
    <name evidence="5" type="ORF">VF724_19130</name>
</gene>
<evidence type="ECO:0000259" key="4">
    <source>
        <dbReference type="Pfam" id="PF13490"/>
    </source>
</evidence>
<accession>A0ABU5ZNF7</accession>
<dbReference type="Pfam" id="PF13490">
    <property type="entry name" value="zf-HC2"/>
    <property type="match status" value="1"/>
</dbReference>
<comment type="caution">
    <text evidence="5">The sequence shown here is derived from an EMBL/GenBank/DDBJ whole genome shotgun (WGS) entry which is preliminary data.</text>
</comment>
<evidence type="ECO:0000256" key="1">
    <source>
        <dbReference type="ARBA" id="ARBA00024353"/>
    </source>
</evidence>
<organism evidence="5 6">
    <name type="scientific">Ferviditalea candida</name>
    <dbReference type="NCBI Taxonomy" id="3108399"/>
    <lineage>
        <taxon>Bacteria</taxon>
        <taxon>Bacillati</taxon>
        <taxon>Bacillota</taxon>
        <taxon>Bacilli</taxon>
        <taxon>Bacillales</taxon>
        <taxon>Paenibacillaceae</taxon>
        <taxon>Ferviditalea</taxon>
    </lineage>
</organism>
<dbReference type="InterPro" id="IPR027383">
    <property type="entry name" value="Znf_put"/>
</dbReference>
<keyword evidence="6" id="KW-1185">Reference proteome</keyword>
<feature type="domain" description="Putative zinc-finger" evidence="4">
    <location>
        <begin position="3"/>
        <end position="37"/>
    </location>
</feature>